<dbReference type="InterPro" id="IPR043917">
    <property type="entry name" value="DUF5753"/>
</dbReference>
<dbReference type="GO" id="GO:0003677">
    <property type="term" value="F:DNA binding"/>
    <property type="evidence" value="ECO:0007669"/>
    <property type="project" value="InterPro"/>
</dbReference>
<comment type="caution">
    <text evidence="2">The sequence shown here is derived from an EMBL/GenBank/DDBJ whole genome shotgun (WGS) entry which is preliminary data.</text>
</comment>
<accession>A0A8J3Z732</accession>
<organism evidence="2 3">
    <name type="scientific">Virgisporangium aurantiacum</name>
    <dbReference type="NCBI Taxonomy" id="175570"/>
    <lineage>
        <taxon>Bacteria</taxon>
        <taxon>Bacillati</taxon>
        <taxon>Actinomycetota</taxon>
        <taxon>Actinomycetes</taxon>
        <taxon>Micromonosporales</taxon>
        <taxon>Micromonosporaceae</taxon>
        <taxon>Virgisporangium</taxon>
    </lineage>
</organism>
<proteinExistence type="predicted"/>
<dbReference type="SUPFAM" id="SSF47413">
    <property type="entry name" value="lambda repressor-like DNA-binding domains"/>
    <property type="match status" value="1"/>
</dbReference>
<feature type="domain" description="DUF5753" evidence="1">
    <location>
        <begin position="101"/>
        <end position="266"/>
    </location>
</feature>
<dbReference type="AlphaFoldDB" id="A0A8J3Z732"/>
<protein>
    <submittedName>
        <fullName evidence="2">Transcriptional regulator</fullName>
    </submittedName>
</protein>
<dbReference type="Pfam" id="PF13560">
    <property type="entry name" value="HTH_31"/>
    <property type="match status" value="1"/>
</dbReference>
<dbReference type="Proteomes" id="UP000612585">
    <property type="component" value="Unassembled WGS sequence"/>
</dbReference>
<evidence type="ECO:0000259" key="1">
    <source>
        <dbReference type="Pfam" id="PF19054"/>
    </source>
</evidence>
<dbReference type="Pfam" id="PF19054">
    <property type="entry name" value="DUF5753"/>
    <property type="match status" value="1"/>
</dbReference>
<name>A0A8J3Z732_9ACTN</name>
<evidence type="ECO:0000313" key="2">
    <source>
        <dbReference type="EMBL" id="GIJ56078.1"/>
    </source>
</evidence>
<dbReference type="InterPro" id="IPR010982">
    <property type="entry name" value="Lambda_DNA-bd_dom_sf"/>
</dbReference>
<dbReference type="Gene3D" id="1.10.260.40">
    <property type="entry name" value="lambda repressor-like DNA-binding domains"/>
    <property type="match status" value="1"/>
</dbReference>
<gene>
    <name evidence="2" type="ORF">Vau01_035940</name>
</gene>
<dbReference type="EMBL" id="BOPG01000023">
    <property type="protein sequence ID" value="GIJ56078.1"/>
    <property type="molecule type" value="Genomic_DNA"/>
</dbReference>
<sequence length="276" mass="31489">MPLQGSTVVRRQLGRRLRRLRNAVGKTEVDVEEACLASRTKLWRIETGKGPVKVSDVRGLCWLYGVDAKTTNALAALALATKEQGWWEDYEADFPSWFSFYIGLESAADEIRIYDPELVHGLLQTPDYVRALRQSVNPHDSEEGVQGQINLRMERQRTLHDRTLPLRLVAILGAGVLARPVGGPDVMADQVARLHELNRREHVDIRVLPWEVGAHPAMHVGAFTILDFHNDDDPAVVYLESQTGARYLEKPEELNEYRRMFDRIYDKTISIEVHDR</sequence>
<keyword evidence="3" id="KW-1185">Reference proteome</keyword>
<evidence type="ECO:0000313" key="3">
    <source>
        <dbReference type="Proteomes" id="UP000612585"/>
    </source>
</evidence>
<reference evidence="2" key="1">
    <citation type="submission" date="2021-01" db="EMBL/GenBank/DDBJ databases">
        <title>Whole genome shotgun sequence of Virgisporangium aurantiacum NBRC 16421.</title>
        <authorList>
            <person name="Komaki H."/>
            <person name="Tamura T."/>
        </authorList>
    </citation>
    <scope>NUCLEOTIDE SEQUENCE</scope>
    <source>
        <strain evidence="2">NBRC 16421</strain>
    </source>
</reference>
<dbReference type="RefSeq" id="WP_203993797.1">
    <property type="nucleotide sequence ID" value="NZ_BOPG01000023.1"/>
</dbReference>